<keyword evidence="3" id="KW-0479">Metal-binding</keyword>
<keyword evidence="4" id="KW-0274">FAD</keyword>
<evidence type="ECO:0000256" key="1">
    <source>
        <dbReference type="ARBA" id="ARBA00001974"/>
    </source>
</evidence>
<keyword evidence="2" id="KW-0285">Flavoprotein</keyword>
<dbReference type="EMBL" id="BKCG01000003">
    <property type="protein sequence ID" value="GER59339.1"/>
    <property type="molecule type" value="Genomic_DNA"/>
</dbReference>
<dbReference type="InterPro" id="IPR036318">
    <property type="entry name" value="FAD-bd_PCMH-like_sf"/>
</dbReference>
<keyword evidence="7" id="KW-0411">Iron-sulfur</keyword>
<dbReference type="InterPro" id="IPR016171">
    <property type="entry name" value="Vanillyl_alc_oxidase_C-sub2"/>
</dbReference>
<comment type="caution">
    <text evidence="10">The sequence shown here is derived from an EMBL/GenBank/DDBJ whole genome shotgun (WGS) entry which is preliminary data.</text>
</comment>
<evidence type="ECO:0000259" key="8">
    <source>
        <dbReference type="PROSITE" id="PS51379"/>
    </source>
</evidence>
<dbReference type="Proteomes" id="UP000326509">
    <property type="component" value="Unassembled WGS sequence"/>
</dbReference>
<evidence type="ECO:0000256" key="5">
    <source>
        <dbReference type="ARBA" id="ARBA00023002"/>
    </source>
</evidence>
<keyword evidence="11" id="KW-1185">Reference proteome</keyword>
<dbReference type="GO" id="GO:0004458">
    <property type="term" value="F:D-lactate dehydrogenase (cytochrome) activity"/>
    <property type="evidence" value="ECO:0007669"/>
    <property type="project" value="TreeGrafter"/>
</dbReference>
<dbReference type="OrthoDB" id="9767256at2"/>
<dbReference type="Gene3D" id="3.30.70.2740">
    <property type="match status" value="1"/>
</dbReference>
<dbReference type="InterPro" id="IPR016164">
    <property type="entry name" value="FAD-linked_Oxase-like_C"/>
</dbReference>
<dbReference type="RefSeq" id="WP_151673555.1">
    <property type="nucleotide sequence ID" value="NZ_BKCG01000003.1"/>
</dbReference>
<dbReference type="GO" id="GO:0046872">
    <property type="term" value="F:metal ion binding"/>
    <property type="evidence" value="ECO:0007669"/>
    <property type="project" value="UniProtKB-KW"/>
</dbReference>
<dbReference type="InterPro" id="IPR006094">
    <property type="entry name" value="Oxid_FAD_bind_N"/>
</dbReference>
<evidence type="ECO:0000313" key="10">
    <source>
        <dbReference type="EMBL" id="GER59339.1"/>
    </source>
</evidence>
<dbReference type="Pfam" id="PF13534">
    <property type="entry name" value="Fer4_17"/>
    <property type="match status" value="1"/>
</dbReference>
<dbReference type="PROSITE" id="PS51379">
    <property type="entry name" value="4FE4S_FER_2"/>
    <property type="match status" value="1"/>
</dbReference>
<evidence type="ECO:0000313" key="11">
    <source>
        <dbReference type="Proteomes" id="UP000326509"/>
    </source>
</evidence>
<evidence type="ECO:0000256" key="4">
    <source>
        <dbReference type="ARBA" id="ARBA00022827"/>
    </source>
</evidence>
<dbReference type="PROSITE" id="PS51387">
    <property type="entry name" value="FAD_PCMH"/>
    <property type="match status" value="1"/>
</dbReference>
<keyword evidence="5" id="KW-0560">Oxidoreductase</keyword>
<dbReference type="Gene3D" id="3.30.465.10">
    <property type="match status" value="1"/>
</dbReference>
<dbReference type="PANTHER" id="PTHR11748:SF119">
    <property type="entry name" value="D-2-HYDROXYGLUTARATE DEHYDROGENASE"/>
    <property type="match status" value="1"/>
</dbReference>
<proteinExistence type="predicted"/>
<evidence type="ECO:0000256" key="3">
    <source>
        <dbReference type="ARBA" id="ARBA00022723"/>
    </source>
</evidence>
<gene>
    <name evidence="10" type="ORF">ULMA_14470</name>
</gene>
<evidence type="ECO:0000256" key="2">
    <source>
        <dbReference type="ARBA" id="ARBA00022630"/>
    </source>
</evidence>
<evidence type="ECO:0000259" key="9">
    <source>
        <dbReference type="PROSITE" id="PS51387"/>
    </source>
</evidence>
<dbReference type="GO" id="GO:1903457">
    <property type="term" value="P:lactate catabolic process"/>
    <property type="evidence" value="ECO:0007669"/>
    <property type="project" value="TreeGrafter"/>
</dbReference>
<comment type="cofactor">
    <cofactor evidence="1">
        <name>FAD</name>
        <dbReference type="ChEBI" id="CHEBI:57692"/>
    </cofactor>
</comment>
<name>A0A5J4IP35_9FLAO</name>
<dbReference type="Gene3D" id="1.10.45.10">
    <property type="entry name" value="Vanillyl-alcohol Oxidase, Chain A, domain 4"/>
    <property type="match status" value="1"/>
</dbReference>
<dbReference type="SUPFAM" id="SSF55103">
    <property type="entry name" value="FAD-linked oxidases, C-terminal domain"/>
    <property type="match status" value="1"/>
</dbReference>
<protein>
    <submittedName>
        <fullName evidence="10">Oxidoreductase</fullName>
    </submittedName>
</protein>
<dbReference type="InterPro" id="IPR017896">
    <property type="entry name" value="4Fe4S_Fe-S-bd"/>
</dbReference>
<dbReference type="GO" id="GO:0008720">
    <property type="term" value="F:D-lactate dehydrogenase (NAD+) activity"/>
    <property type="evidence" value="ECO:0007669"/>
    <property type="project" value="TreeGrafter"/>
</dbReference>
<dbReference type="GO" id="GO:0071949">
    <property type="term" value="F:FAD binding"/>
    <property type="evidence" value="ECO:0007669"/>
    <property type="project" value="InterPro"/>
</dbReference>
<organism evidence="10 11">
    <name type="scientific">Patiriisocius marinus</name>
    <dbReference type="NCBI Taxonomy" id="1397112"/>
    <lineage>
        <taxon>Bacteria</taxon>
        <taxon>Pseudomonadati</taxon>
        <taxon>Bacteroidota</taxon>
        <taxon>Flavobacteriia</taxon>
        <taxon>Flavobacteriales</taxon>
        <taxon>Flavobacteriaceae</taxon>
        <taxon>Patiriisocius</taxon>
    </lineage>
</organism>
<feature type="domain" description="4Fe-4S ferredoxin-type" evidence="8">
    <location>
        <begin position="614"/>
        <end position="643"/>
    </location>
</feature>
<evidence type="ECO:0000256" key="7">
    <source>
        <dbReference type="ARBA" id="ARBA00023014"/>
    </source>
</evidence>
<dbReference type="InterPro" id="IPR017900">
    <property type="entry name" value="4Fe4S_Fe_S_CS"/>
</dbReference>
<accession>A0A5J4IP35</accession>
<dbReference type="SUPFAM" id="SSF56176">
    <property type="entry name" value="FAD-binding/transporter-associated domain-like"/>
    <property type="match status" value="1"/>
</dbReference>
<keyword evidence="6" id="KW-0408">Iron</keyword>
<evidence type="ECO:0000256" key="6">
    <source>
        <dbReference type="ARBA" id="ARBA00023004"/>
    </source>
</evidence>
<dbReference type="InterPro" id="IPR016169">
    <property type="entry name" value="FAD-bd_PCMH_sub2"/>
</dbReference>
<dbReference type="PANTHER" id="PTHR11748">
    <property type="entry name" value="D-LACTATE DEHYDROGENASE"/>
    <property type="match status" value="1"/>
</dbReference>
<dbReference type="InterPro" id="IPR004113">
    <property type="entry name" value="FAD-bd_oxidored_4_C"/>
</dbReference>
<dbReference type="SUPFAM" id="SSF46548">
    <property type="entry name" value="alpha-helical ferredoxin"/>
    <property type="match status" value="1"/>
</dbReference>
<reference evidence="10 11" key="1">
    <citation type="submission" date="2019-08" db="EMBL/GenBank/DDBJ databases">
        <title>Draft genome sequence of Ulvibacter marinus type strain NBRC 109484.</title>
        <authorList>
            <person name="Kawano K."/>
            <person name="Ushijima N."/>
            <person name="Kihara M."/>
            <person name="Itoh H."/>
        </authorList>
    </citation>
    <scope>NUCLEOTIDE SEQUENCE [LARGE SCALE GENOMIC DNA]</scope>
    <source>
        <strain evidence="10 11">NBRC 109484</strain>
    </source>
</reference>
<dbReference type="AlphaFoldDB" id="A0A5J4IP35"/>
<dbReference type="GO" id="GO:0051536">
    <property type="term" value="F:iron-sulfur cluster binding"/>
    <property type="evidence" value="ECO:0007669"/>
    <property type="project" value="UniProtKB-KW"/>
</dbReference>
<dbReference type="Pfam" id="PF02913">
    <property type="entry name" value="FAD-oxidase_C"/>
    <property type="match status" value="1"/>
</dbReference>
<feature type="domain" description="FAD-binding PCMH-type" evidence="9">
    <location>
        <begin position="33"/>
        <end position="271"/>
    </location>
</feature>
<dbReference type="InterPro" id="IPR016166">
    <property type="entry name" value="FAD-bd_PCMH"/>
</dbReference>
<dbReference type="PROSITE" id="PS00198">
    <property type="entry name" value="4FE4S_FER_1"/>
    <property type="match status" value="1"/>
</dbReference>
<sequence length="965" mass="107127">MEKLLKHFAEEFQGELQYDRLHKTIYATDASVYRKMPLAVAYPRTTKGIQQLVKFASSNKTSLIPRAAGTSLAGQCVGDGIVVDVSKHLTQILDLDVKNKTVTVQPGVIRDELNEFLKPHGLFFGPNTSTSNRCMIGGMVGNNSSGTTSIQYGVTRDKVQALDVVLSDGALVTFSAISSEIFYQKRTLRSVEGKVYSNIFKTLKNKEVRENITLKFPKKSIHRRNTGYAIDSLLDAEIFGGNEPFNMCKLLTGSEGTLGITTSIKVSLDTLPPSHTAMMVTHYKTLQDCLKDVVHAMKHELYTCEMMDKVILDRTKENSLYNQYRFFVKGDPEGLLLLELKASSEPELDLKLKQLENTLEKAALSYHNVVLRDEDITNALELRKAGLGLLGNMIGDTKAVACIEDTAVALEDLPNYIEEFTAIMDNYSQKAVYYAHAGAGELHLRPILNLKTGEGVDLFKKITADVASLVKKYQGSFSGEHGDGIVRSSFIPMLIGEDNYTILKEVKKSFDPQNIFNPGKIIDAYAMDESLRNEINIQTPTYDTILNFDDSQGLVRLAEKCNGSGDCRKSAEASGAMCPSYQATKNEKDTTRARANMLREALNNPISTNAFNNKDLKKVFDLCISCKACAKECPSNVDMATAKAEFLYQYQKINGVSRATKMFGKSTEYNKLAAKFPSIANGLFKNTFTSNLIKKAAGVAPQRTLPSLQVYKKTTAKTNNAVGKSVFLFVDEFSKYLDGIIAQDAVSLIEGLGYNVTVIDHLDSARALISKGFLEEAKKKIDDCLTFFDHKISAKTPLLGIEPSAILGFRDEFKRLATNKDLAVRISKHVFLLEEFIVSEFENKQILKEQFKDEKQAVKIHVHCHQKSLSNQKVTFDFLNIPSNYSPSLITSGCCGMAGSFGYEKDHYETSMAIGELRLFPSVRKAPEETIIAANGTSCRHQIKDGTKKEALHPITILRRALVNY</sequence>
<dbReference type="Pfam" id="PF01565">
    <property type="entry name" value="FAD_binding_4"/>
    <property type="match status" value="1"/>
</dbReference>